<sequence>MSNPSSADGLPPQSALFATASIEWQTLALTTVIYGGFLAVTWFWQSLPLVAVVALGGWLIGWHGSLQHEVIHGHPTRNRFINDAIGWPPLSLWLPYAIYRDGHLLHHRDEHLTDPIEDPESSYFTQAAWERMGRVGKMVAAWNMTLLGRLTIGPFVMIFSFLAQELAIVLKGDQQRAALWARHAIGVTFVLIWVVYVCKMPPWLYLFGFVYLGAALSRLRSYAEHRYADHHDERTAVVENSPLFGLLFLYNNLHILHHKRAGLPWYRIPRLYRRHRKELLGINGGLVYDGYLDVARRFFLKSHDDPCHPAHRQSSTPTDAEAAGSEFMRSDTDSIGRYAHAQHSASSRGWLISTDAQETS</sequence>
<feature type="transmembrane region" description="Helical" evidence="1">
    <location>
        <begin position="177"/>
        <end position="196"/>
    </location>
</feature>
<dbReference type="EMBL" id="CANI01000040">
    <property type="protein sequence ID" value="CCM78884.1"/>
    <property type="molecule type" value="Genomic_DNA"/>
</dbReference>
<dbReference type="eggNOG" id="COG3239">
    <property type="taxonomic scope" value="Bacteria"/>
</dbReference>
<dbReference type="GO" id="GO:0006629">
    <property type="term" value="P:lipid metabolic process"/>
    <property type="evidence" value="ECO:0007669"/>
    <property type="project" value="InterPro"/>
</dbReference>
<dbReference type="AlphaFoldDB" id="K0Q5U9"/>
<organism evidence="3 4">
    <name type="scientific">Rhizobium mesoamericanum STM3625</name>
    <dbReference type="NCBI Taxonomy" id="1211777"/>
    <lineage>
        <taxon>Bacteria</taxon>
        <taxon>Pseudomonadati</taxon>
        <taxon>Pseudomonadota</taxon>
        <taxon>Alphaproteobacteria</taxon>
        <taxon>Hyphomicrobiales</taxon>
        <taxon>Rhizobiaceae</taxon>
        <taxon>Rhizobium/Agrobacterium group</taxon>
        <taxon>Rhizobium</taxon>
    </lineage>
</organism>
<dbReference type="Pfam" id="PF00487">
    <property type="entry name" value="FA_desaturase"/>
    <property type="match status" value="1"/>
</dbReference>
<dbReference type="InterPro" id="IPR005804">
    <property type="entry name" value="FA_desaturase_dom"/>
</dbReference>
<keyword evidence="1" id="KW-0812">Transmembrane</keyword>
<evidence type="ECO:0000313" key="3">
    <source>
        <dbReference type="EMBL" id="CCM78884.1"/>
    </source>
</evidence>
<feature type="domain" description="Fatty acid desaturase" evidence="2">
    <location>
        <begin position="46"/>
        <end position="279"/>
    </location>
</feature>
<dbReference type="Proteomes" id="UP000009319">
    <property type="component" value="Unassembled WGS sequence"/>
</dbReference>
<keyword evidence="1" id="KW-0472">Membrane</keyword>
<reference evidence="3 4" key="1">
    <citation type="journal article" date="2013" name="Genome Announc.">
        <title>Draft Genome Sequence of Rhizobium mesoamericanum STM3625, a Nitrogen-Fixing Symbiont of Mimosa pudica Isolated in French Guiana (South America).</title>
        <authorList>
            <person name="Moulin L."/>
            <person name="Mornico D."/>
            <person name="Melkonian R."/>
            <person name="Klonowska A."/>
        </authorList>
    </citation>
    <scope>NUCLEOTIDE SEQUENCE [LARGE SCALE GENOMIC DNA]</scope>
    <source>
        <strain evidence="3 4">STM3625</strain>
    </source>
</reference>
<accession>K0Q5U9</accession>
<dbReference type="HOGENOM" id="CLU_053288_0_0_5"/>
<dbReference type="STRING" id="1211777.BN77_p11579"/>
<evidence type="ECO:0000259" key="2">
    <source>
        <dbReference type="Pfam" id="PF00487"/>
    </source>
</evidence>
<keyword evidence="4" id="KW-1185">Reference proteome</keyword>
<gene>
    <name evidence="3" type="ORF">BN77_p11579</name>
</gene>
<feature type="transmembrane region" description="Helical" evidence="1">
    <location>
        <begin position="33"/>
        <end position="60"/>
    </location>
</feature>
<keyword evidence="1" id="KW-1133">Transmembrane helix</keyword>
<name>K0Q5U9_9HYPH</name>
<dbReference type="RefSeq" id="WP_007538260.1">
    <property type="nucleotide sequence ID" value="NZ_HF536773.1"/>
</dbReference>
<evidence type="ECO:0000313" key="4">
    <source>
        <dbReference type="Proteomes" id="UP000009319"/>
    </source>
</evidence>
<proteinExistence type="predicted"/>
<evidence type="ECO:0000256" key="1">
    <source>
        <dbReference type="SAM" id="Phobius"/>
    </source>
</evidence>
<protein>
    <submittedName>
        <fullName evidence="3">Fatty acid desaturase (Modular protein)</fullName>
    </submittedName>
</protein>
<comment type="caution">
    <text evidence="3">The sequence shown here is derived from an EMBL/GenBank/DDBJ whole genome shotgun (WGS) entry which is preliminary data.</text>
</comment>
<feature type="transmembrane region" description="Helical" evidence="1">
    <location>
        <begin position="152"/>
        <end position="170"/>
    </location>
</feature>